<reference evidence="7" key="2">
    <citation type="submission" date="2023-05" db="EMBL/GenBank/DDBJ databases">
        <authorList>
            <consortium name="Lawrence Berkeley National Laboratory"/>
            <person name="Steindorff A."/>
            <person name="Hensen N."/>
            <person name="Bonometti L."/>
            <person name="Westerberg I."/>
            <person name="Brannstrom I.O."/>
            <person name="Guillou S."/>
            <person name="Cros-Aarteil S."/>
            <person name="Calhoun S."/>
            <person name="Haridas S."/>
            <person name="Kuo A."/>
            <person name="Mondo S."/>
            <person name="Pangilinan J."/>
            <person name="Riley R."/>
            <person name="Labutti K."/>
            <person name="Andreopoulos B."/>
            <person name="Lipzen A."/>
            <person name="Chen C."/>
            <person name="Yanf M."/>
            <person name="Daum C."/>
            <person name="Ng V."/>
            <person name="Clum A."/>
            <person name="Ohm R."/>
            <person name="Martin F."/>
            <person name="Silar P."/>
            <person name="Natvig D."/>
            <person name="Lalanne C."/>
            <person name="Gautier V."/>
            <person name="Ament-Velasquez S.L."/>
            <person name="Kruys A."/>
            <person name="Hutchinson M.I."/>
            <person name="Powell A.J."/>
            <person name="Barry K."/>
            <person name="Miller A.N."/>
            <person name="Grigoriev I.V."/>
            <person name="Debuchy R."/>
            <person name="Gladieux P."/>
            <person name="Thoren M.H."/>
            <person name="Johannesson H."/>
        </authorList>
    </citation>
    <scope>NUCLEOTIDE SEQUENCE</scope>
    <source>
        <strain evidence="7">PSN243</strain>
    </source>
</reference>
<evidence type="ECO:0000256" key="3">
    <source>
        <dbReference type="ARBA" id="ARBA00022630"/>
    </source>
</evidence>
<dbReference type="SUPFAM" id="SSF51905">
    <property type="entry name" value="FAD/NAD(P)-binding domain"/>
    <property type="match status" value="1"/>
</dbReference>
<keyword evidence="3" id="KW-0285">Flavoprotein</keyword>
<dbReference type="InterPro" id="IPR036188">
    <property type="entry name" value="FAD/NAD-bd_sf"/>
</dbReference>
<dbReference type="GO" id="GO:0016614">
    <property type="term" value="F:oxidoreductase activity, acting on CH-OH group of donors"/>
    <property type="evidence" value="ECO:0007669"/>
    <property type="project" value="InterPro"/>
</dbReference>
<feature type="domain" description="Glucose-methanol-choline oxidoreductase C-terminal" evidence="6">
    <location>
        <begin position="495"/>
        <end position="556"/>
    </location>
</feature>
<reference evidence="7" key="1">
    <citation type="journal article" date="2023" name="Mol. Phylogenet. Evol.">
        <title>Genome-scale phylogeny and comparative genomics of the fungal order Sordariales.</title>
        <authorList>
            <person name="Hensen N."/>
            <person name="Bonometti L."/>
            <person name="Westerberg I."/>
            <person name="Brannstrom I.O."/>
            <person name="Guillou S."/>
            <person name="Cros-Aarteil S."/>
            <person name="Calhoun S."/>
            <person name="Haridas S."/>
            <person name="Kuo A."/>
            <person name="Mondo S."/>
            <person name="Pangilinan J."/>
            <person name="Riley R."/>
            <person name="LaButti K."/>
            <person name="Andreopoulos B."/>
            <person name="Lipzen A."/>
            <person name="Chen C."/>
            <person name="Yan M."/>
            <person name="Daum C."/>
            <person name="Ng V."/>
            <person name="Clum A."/>
            <person name="Steindorff A."/>
            <person name="Ohm R.A."/>
            <person name="Martin F."/>
            <person name="Silar P."/>
            <person name="Natvig D.O."/>
            <person name="Lalanne C."/>
            <person name="Gautier V."/>
            <person name="Ament-Velasquez S.L."/>
            <person name="Kruys A."/>
            <person name="Hutchinson M.I."/>
            <person name="Powell A.J."/>
            <person name="Barry K."/>
            <person name="Miller A.N."/>
            <person name="Grigoriev I.V."/>
            <person name="Debuchy R."/>
            <person name="Gladieux P."/>
            <person name="Hiltunen Thoren M."/>
            <person name="Johannesson H."/>
        </authorList>
    </citation>
    <scope>NUCLEOTIDE SEQUENCE</scope>
    <source>
        <strain evidence="7">PSN243</strain>
    </source>
</reference>
<dbReference type="PANTHER" id="PTHR42784">
    <property type="entry name" value="PYRANOSE 2-OXIDASE"/>
    <property type="match status" value="1"/>
</dbReference>
<dbReference type="InterPro" id="IPR051473">
    <property type="entry name" value="P2Ox-like"/>
</dbReference>
<evidence type="ECO:0000256" key="4">
    <source>
        <dbReference type="ARBA" id="ARBA00022827"/>
    </source>
</evidence>
<organism evidence="7 8">
    <name type="scientific">Podospora aff. communis PSN243</name>
    <dbReference type="NCBI Taxonomy" id="3040156"/>
    <lineage>
        <taxon>Eukaryota</taxon>
        <taxon>Fungi</taxon>
        <taxon>Dikarya</taxon>
        <taxon>Ascomycota</taxon>
        <taxon>Pezizomycotina</taxon>
        <taxon>Sordariomycetes</taxon>
        <taxon>Sordariomycetidae</taxon>
        <taxon>Sordariales</taxon>
        <taxon>Podosporaceae</taxon>
        <taxon>Podospora</taxon>
    </lineage>
</organism>
<proteinExistence type="inferred from homology"/>
<comment type="cofactor">
    <cofactor evidence="1">
        <name>FAD</name>
        <dbReference type="ChEBI" id="CHEBI:57692"/>
    </cofactor>
</comment>
<dbReference type="Pfam" id="PF05199">
    <property type="entry name" value="GMC_oxred_C"/>
    <property type="match status" value="1"/>
</dbReference>
<keyword evidence="4" id="KW-0274">FAD</keyword>
<sequence length="568" mass="63358">MVFSPSTYDNFVAEKSSAQSRLFSPYSGSRDDFDLIIIGSGMGGGILADDIAERVGKQKRILVLEAGSYLYPTHIYNMCRFPNANVAKNFACKTFHQNGNEHSENYIHEQPQLNFGGRSIWWSGLIPQIQPWELEFFPERVRKDLRDGGLEKAGVIMNESSSMGTVAQKIVEKFQKSPLAQDFIIKQTPRALHQPYLSSAGTAKDEFFTEPTGVFNTAELLINQVGLTPGSNPDGPGLHMLLNKFVEGVDPIADGPFKYRVRTTDTVDNQQRSFRAKNVVLCGGSIESPKLLRRSQDVYNTLPPASQSLVGVGLTDHPTTSELNAFVSHMGDDLPIARHDHAKLVLYSRGRRGGPNNNNNETLYPFNVEINVNHEYWHLRENDPTEPHAHDVTGDSRIDFKFSFGNPVYGGNRMDAGGDGYMTNMQFRNLSWASHLAESRFPALAGWNKSIEQIWAVLNDVSYKIFSEFSLRGAPARPENEAWFGKDGKGFGMGTVHHAACSLRMPFRWTHDRAFEPDSVVDEDLQVRGAEGLYVCDMSVMPFSSAANPVRTLAALSLRLSERLETKL</sequence>
<evidence type="ECO:0000313" key="8">
    <source>
        <dbReference type="Proteomes" id="UP001321760"/>
    </source>
</evidence>
<gene>
    <name evidence="7" type="ORF">QBC34DRAFT_418144</name>
</gene>
<evidence type="ECO:0000256" key="1">
    <source>
        <dbReference type="ARBA" id="ARBA00001974"/>
    </source>
</evidence>
<comment type="similarity">
    <text evidence="2">Belongs to the GMC oxidoreductase family.</text>
</comment>
<dbReference type="Gene3D" id="3.50.50.60">
    <property type="entry name" value="FAD/NAD(P)-binding domain"/>
    <property type="match status" value="2"/>
</dbReference>
<dbReference type="Proteomes" id="UP001321760">
    <property type="component" value="Unassembled WGS sequence"/>
</dbReference>
<name>A0AAV9G4A4_9PEZI</name>
<dbReference type="EMBL" id="MU866006">
    <property type="protein sequence ID" value="KAK4442817.1"/>
    <property type="molecule type" value="Genomic_DNA"/>
</dbReference>
<accession>A0AAV9G4A4</accession>
<evidence type="ECO:0000313" key="7">
    <source>
        <dbReference type="EMBL" id="KAK4442817.1"/>
    </source>
</evidence>
<keyword evidence="8" id="KW-1185">Reference proteome</keyword>
<comment type="caution">
    <text evidence="7">The sequence shown here is derived from an EMBL/GenBank/DDBJ whole genome shotgun (WGS) entry which is preliminary data.</text>
</comment>
<protein>
    <submittedName>
        <fullName evidence="7">GMC family oxidoreductase N-terminal domain-containing protein</fullName>
    </submittedName>
</protein>
<dbReference type="PANTHER" id="PTHR42784:SF1">
    <property type="entry name" value="PYRANOSE 2-OXIDASE"/>
    <property type="match status" value="1"/>
</dbReference>
<evidence type="ECO:0000256" key="2">
    <source>
        <dbReference type="ARBA" id="ARBA00010790"/>
    </source>
</evidence>
<keyword evidence="5" id="KW-0560">Oxidoreductase</keyword>
<dbReference type="AlphaFoldDB" id="A0AAV9G4A4"/>
<evidence type="ECO:0000259" key="6">
    <source>
        <dbReference type="Pfam" id="PF05199"/>
    </source>
</evidence>
<dbReference type="InterPro" id="IPR007867">
    <property type="entry name" value="GMC_OxRtase_C"/>
</dbReference>
<evidence type="ECO:0000256" key="5">
    <source>
        <dbReference type="ARBA" id="ARBA00023002"/>
    </source>
</evidence>